<name>A0A2K8UB61_9GAMM</name>
<proteinExistence type="inferred from homology"/>
<dbReference type="OrthoDB" id="9792276at2"/>
<dbReference type="PANTHER" id="PTHR43273:SF3">
    <property type="entry name" value="ANAEROBIC SULFATASE-MATURATING ENZYME HOMOLOG ASLB-RELATED"/>
    <property type="match status" value="1"/>
</dbReference>
<dbReference type="InterPro" id="IPR007197">
    <property type="entry name" value="rSAM"/>
</dbReference>
<dbReference type="NCBIfam" id="TIGR04085">
    <property type="entry name" value="rSAM_more_4Fe4S"/>
    <property type="match status" value="1"/>
</dbReference>
<dbReference type="AlphaFoldDB" id="A0A2K8UB61"/>
<reference evidence="8 9" key="1">
    <citation type="submission" date="2017-03" db="EMBL/GenBank/DDBJ databases">
        <title>Complete genome sequence of Candidatus 'Thiodictyon syntrophicum' sp. nov. strain Cad16T, a photolithoautotroph purple sulfur bacterium isolated from an alpine meromictic lake.</title>
        <authorList>
            <person name="Luedin S.M."/>
            <person name="Pothier J.F."/>
            <person name="Danza F."/>
            <person name="Storelli N."/>
            <person name="Wittwer M."/>
            <person name="Tonolla M."/>
        </authorList>
    </citation>
    <scope>NUCLEOTIDE SEQUENCE [LARGE SCALE GENOMIC DNA]</scope>
    <source>
        <strain evidence="8 9">Cad16T</strain>
    </source>
</reference>
<evidence type="ECO:0000256" key="2">
    <source>
        <dbReference type="ARBA" id="ARBA00022691"/>
    </source>
</evidence>
<dbReference type="InterPro" id="IPR058240">
    <property type="entry name" value="rSAM_sf"/>
</dbReference>
<dbReference type="Gene3D" id="3.20.20.70">
    <property type="entry name" value="Aldolase class I"/>
    <property type="match status" value="1"/>
</dbReference>
<dbReference type="Proteomes" id="UP000232638">
    <property type="component" value="Chromosome"/>
</dbReference>
<dbReference type="SFLD" id="SFLDG01072">
    <property type="entry name" value="dehydrogenase_like"/>
    <property type="match status" value="1"/>
</dbReference>
<evidence type="ECO:0000259" key="7">
    <source>
        <dbReference type="Pfam" id="PF04055"/>
    </source>
</evidence>
<dbReference type="PANTHER" id="PTHR43273">
    <property type="entry name" value="ANAEROBIC SULFATASE-MATURATING ENZYME HOMOLOG ASLB-RELATED"/>
    <property type="match status" value="1"/>
</dbReference>
<keyword evidence="2" id="KW-0949">S-adenosyl-L-methionine</keyword>
<dbReference type="SFLD" id="SFLDS00029">
    <property type="entry name" value="Radical_SAM"/>
    <property type="match status" value="1"/>
</dbReference>
<evidence type="ECO:0000256" key="5">
    <source>
        <dbReference type="ARBA" id="ARBA00023014"/>
    </source>
</evidence>
<evidence type="ECO:0000256" key="4">
    <source>
        <dbReference type="ARBA" id="ARBA00023004"/>
    </source>
</evidence>
<dbReference type="SUPFAM" id="SSF102114">
    <property type="entry name" value="Radical SAM enzymes"/>
    <property type="match status" value="1"/>
</dbReference>
<dbReference type="GO" id="GO:0016491">
    <property type="term" value="F:oxidoreductase activity"/>
    <property type="evidence" value="ECO:0007669"/>
    <property type="project" value="InterPro"/>
</dbReference>
<protein>
    <submittedName>
        <fullName evidence="8">SPASM domain-containing protein</fullName>
    </submittedName>
</protein>
<keyword evidence="4" id="KW-0408">Iron</keyword>
<dbReference type="GO" id="GO:0046872">
    <property type="term" value="F:metal ion binding"/>
    <property type="evidence" value="ECO:0007669"/>
    <property type="project" value="UniProtKB-KW"/>
</dbReference>
<keyword evidence="5" id="KW-0411">Iron-sulfur</keyword>
<accession>A0A2K8UB61</accession>
<dbReference type="InterPro" id="IPR023885">
    <property type="entry name" value="4Fe4S-binding_SPASM_dom"/>
</dbReference>
<dbReference type="InterPro" id="IPR013785">
    <property type="entry name" value="Aldolase_TIM"/>
</dbReference>
<evidence type="ECO:0000313" key="8">
    <source>
        <dbReference type="EMBL" id="AUB82777.1"/>
    </source>
</evidence>
<dbReference type="SFLD" id="SFLDG01067">
    <property type="entry name" value="SPASM/twitch_domain_containing"/>
    <property type="match status" value="1"/>
</dbReference>
<dbReference type="SFLD" id="SFLDG01386">
    <property type="entry name" value="main_SPASM_domain-containing"/>
    <property type="match status" value="1"/>
</dbReference>
<evidence type="ECO:0000256" key="6">
    <source>
        <dbReference type="ARBA" id="ARBA00023601"/>
    </source>
</evidence>
<dbReference type="KEGG" id="tsy:THSYN_18755"/>
<feature type="domain" description="Radical SAM core" evidence="7">
    <location>
        <begin position="12"/>
        <end position="158"/>
    </location>
</feature>
<dbReference type="RefSeq" id="WP_100920485.1">
    <property type="nucleotide sequence ID" value="NZ_CP020370.1"/>
</dbReference>
<dbReference type="Pfam" id="PF04055">
    <property type="entry name" value="Radical_SAM"/>
    <property type="match status" value="1"/>
</dbReference>
<evidence type="ECO:0000256" key="1">
    <source>
        <dbReference type="ARBA" id="ARBA00001966"/>
    </source>
</evidence>
<keyword evidence="9" id="KW-1185">Reference proteome</keyword>
<evidence type="ECO:0000256" key="3">
    <source>
        <dbReference type="ARBA" id="ARBA00022723"/>
    </source>
</evidence>
<sequence length="388" mass="42426">MSTKVFSLILLPTLQCNADCDYCFEVKTNDRLSLERLQELIDKVLDHLVEQDIAGLMIHWQGGEAMTLPPSWFARAQALIAAAAAARGRSVTHGLQTNMIGYSPKWNPVIREMFDNNVSTSLDYPNLYRRRRGQDAADYNAVWTRKVRLARAAGIEVGVIAVPNAATLELGAERFYRHFVDELGIRSFQVNTPFPGGESNQAKGLLPTGSAALIGFYIDLAEVWLARGERDGVRVGPFDELLAYFSGTPTVLPCIWTDDCANHILCIDARGHVAQCDCWVTSYPDYRFGNIFECASLSELLAASAVVERFHQRPMALVARDCIACDYLALCHGGCPVRAFSVHGTLFEKDPHCALYQALFGHLAGAAARQARASAAHSSGASGGGRGE</sequence>
<evidence type="ECO:0000313" key="9">
    <source>
        <dbReference type="Proteomes" id="UP000232638"/>
    </source>
</evidence>
<comment type="cofactor">
    <cofactor evidence="1">
        <name>[4Fe-4S] cluster</name>
        <dbReference type="ChEBI" id="CHEBI:49883"/>
    </cofactor>
</comment>
<dbReference type="InterPro" id="IPR023867">
    <property type="entry name" value="Sulphatase_maturase_rSAM"/>
</dbReference>
<gene>
    <name evidence="8" type="ORF">THSYN_18755</name>
</gene>
<dbReference type="EMBL" id="CP020370">
    <property type="protein sequence ID" value="AUB82777.1"/>
    <property type="molecule type" value="Genomic_DNA"/>
</dbReference>
<comment type="similarity">
    <text evidence="6">Belongs to the radical SAM superfamily. Anaerobic sulfatase-maturating enzyme family.</text>
</comment>
<organism evidence="8 9">
    <name type="scientific">Candidatus Thiodictyon syntrophicum</name>
    <dbReference type="NCBI Taxonomy" id="1166950"/>
    <lineage>
        <taxon>Bacteria</taxon>
        <taxon>Pseudomonadati</taxon>
        <taxon>Pseudomonadota</taxon>
        <taxon>Gammaproteobacteria</taxon>
        <taxon>Chromatiales</taxon>
        <taxon>Chromatiaceae</taxon>
        <taxon>Thiodictyon</taxon>
    </lineage>
</organism>
<dbReference type="GO" id="GO:0051536">
    <property type="term" value="F:iron-sulfur cluster binding"/>
    <property type="evidence" value="ECO:0007669"/>
    <property type="project" value="UniProtKB-KW"/>
</dbReference>
<keyword evidence="3" id="KW-0479">Metal-binding</keyword>